<evidence type="ECO:0000256" key="1">
    <source>
        <dbReference type="SAM" id="MobiDB-lite"/>
    </source>
</evidence>
<sequence length="310" mass="34315">MVAALLDDILHLVGDHFREIFSRQLWRRVEINSQNKDCLTIDQKRTALLQAYGLQYTQILIFKDPEGFADEFQQCTSGLTELVRRLPQLHTVSVQDLNVSHQLMVALSEVPHLRSLALNFLANVGPNLDDSDASSGSIVGTEVLSSSQATEETAEGTDNDLNASNISDGMTCQVIDLVDSEVNLGEDDPEETDLEDLILIRLPPRFTPVFKLESFRNMNRLSVMNMFGDPNIWSEWLLGILPQSPSLKHLSLSIAEETEHILYHSPAAANAAAGPPILISGSTDPVNINRAQAPGRHLHLQSKPYALYPI</sequence>
<feature type="compositionally biased region" description="Polar residues" evidence="1">
    <location>
        <begin position="142"/>
        <end position="151"/>
    </location>
</feature>
<keyword evidence="3" id="KW-1185">Reference proteome</keyword>
<dbReference type="AlphaFoldDB" id="A0A9W8QNS6"/>
<dbReference type="GeneID" id="80892562"/>
<dbReference type="RefSeq" id="XP_056058607.1">
    <property type="nucleotide sequence ID" value="XM_056203115.1"/>
</dbReference>
<comment type="caution">
    <text evidence="2">The sequence shown here is derived from an EMBL/GenBank/DDBJ whole genome shotgun (WGS) entry which is preliminary data.</text>
</comment>
<evidence type="ECO:0000313" key="2">
    <source>
        <dbReference type="EMBL" id="KAJ4163692.1"/>
    </source>
</evidence>
<accession>A0A9W8QNS6</accession>
<reference evidence="2" key="1">
    <citation type="journal article" date="2023" name="Access Microbiol">
        <title>De-novo genome assembly for Akanthomyces muscarius, a biocontrol agent of insect agricultural pests.</title>
        <authorList>
            <person name="Erdos Z."/>
            <person name="Studholme D.J."/>
            <person name="Raymond B."/>
            <person name="Sharma M."/>
        </authorList>
    </citation>
    <scope>NUCLEOTIDE SEQUENCE</scope>
    <source>
        <strain evidence="2">Ve6</strain>
    </source>
</reference>
<dbReference type="KEGG" id="amus:LMH87_005403"/>
<organism evidence="2 3">
    <name type="scientific">Akanthomyces muscarius</name>
    <name type="common">Entomopathogenic fungus</name>
    <name type="synonym">Lecanicillium muscarium</name>
    <dbReference type="NCBI Taxonomy" id="2231603"/>
    <lineage>
        <taxon>Eukaryota</taxon>
        <taxon>Fungi</taxon>
        <taxon>Dikarya</taxon>
        <taxon>Ascomycota</taxon>
        <taxon>Pezizomycotina</taxon>
        <taxon>Sordariomycetes</taxon>
        <taxon>Hypocreomycetidae</taxon>
        <taxon>Hypocreales</taxon>
        <taxon>Cordycipitaceae</taxon>
        <taxon>Akanthomyces</taxon>
    </lineage>
</organism>
<evidence type="ECO:0000313" key="3">
    <source>
        <dbReference type="Proteomes" id="UP001144673"/>
    </source>
</evidence>
<feature type="region of interest" description="Disordered" evidence="1">
    <location>
        <begin position="142"/>
        <end position="165"/>
    </location>
</feature>
<proteinExistence type="predicted"/>
<gene>
    <name evidence="2" type="ORF">LMH87_005403</name>
</gene>
<dbReference type="EMBL" id="JAJHUN010000001">
    <property type="protein sequence ID" value="KAJ4163692.1"/>
    <property type="molecule type" value="Genomic_DNA"/>
</dbReference>
<protein>
    <submittedName>
        <fullName evidence="2">Uncharacterized protein</fullName>
    </submittedName>
</protein>
<dbReference type="SUPFAM" id="SSF52047">
    <property type="entry name" value="RNI-like"/>
    <property type="match status" value="1"/>
</dbReference>
<name>A0A9W8QNS6_AKAMU</name>
<dbReference type="Proteomes" id="UP001144673">
    <property type="component" value="Chromosome 1"/>
</dbReference>